<evidence type="ECO:0000256" key="2">
    <source>
        <dbReference type="ARBA" id="ARBA00022840"/>
    </source>
</evidence>
<evidence type="ECO:0000313" key="6">
    <source>
        <dbReference type="EMBL" id="AYE62066.1"/>
    </source>
</evidence>
<keyword evidence="1" id="KW-0547">Nucleotide-binding</keyword>
<dbReference type="PANTHER" id="PTHR30580:SF1">
    <property type="entry name" value="COMF OPERON PROTEIN 1"/>
    <property type="match status" value="1"/>
</dbReference>
<sequence length="428" mass="48515">MEDLTLLSGRQWIANQEDSSILEDCSKVPVIENHVCNRCGSKVECKLPSGKLYCRACIGLGRANEGDLLIRCHRKVAFPELSDGGMTWRGQLTPLQQQISDKLVINFKQKQNSLVHAVTGAGKTEMLFQLIAECMKKGKRACIATPRIDVVNELFPRFEVAFAEIGIGKYHGREHQEPNLDQLTICTTHQLLKFYEAFDLLVIDEVDSFPYVGNEQLHFAAKNAVKKDGVRVYLTATPTDDLLAEVKQGKIQILKLNRRFHGGLLPVPREKLFIKPFLNRQGQIHVNLLSEIIKVVKSKHPLLIFIPRIEQIQVYLAALRKKLANDNVKIAGVHAQDPQRIEKVAAFRQRKYDILLTTTILERGVTFKNVWVIIVAADDPIYTADSLVQIAGRVGRAKDDKTGLVLYCYHRYTKNIRISIKQIKEMNK</sequence>
<dbReference type="RefSeq" id="WP_020829079.1">
    <property type="nucleotide sequence ID" value="NZ_AP023028.1"/>
</dbReference>
<dbReference type="InterPro" id="IPR001650">
    <property type="entry name" value="Helicase_C-like"/>
</dbReference>
<reference evidence="6 8" key="1">
    <citation type="submission" date="2016-10" db="EMBL/GenBank/DDBJ databases">
        <title>Complete genomic sequencing of Lactobacillus helveticus LH99 and comparative genome analysis.</title>
        <authorList>
            <person name="Li N."/>
            <person name="You C."/>
            <person name="Liu Z."/>
        </authorList>
    </citation>
    <scope>NUCLEOTIDE SEQUENCE [LARGE SCALE GENOMIC DNA]</scope>
    <source>
        <strain evidence="6 8">LH99</strain>
    </source>
</reference>
<protein>
    <submittedName>
        <fullName evidence="6 7">DNA/RNA helicase</fullName>
    </submittedName>
</protein>
<keyword evidence="3" id="KW-0238">DNA-binding</keyword>
<dbReference type="GO" id="GO:0003677">
    <property type="term" value="F:DNA binding"/>
    <property type="evidence" value="ECO:0007669"/>
    <property type="project" value="UniProtKB-KW"/>
</dbReference>
<dbReference type="KEGG" id="lhd:HUO_08675"/>
<accession>A0A0D5MJN8</accession>
<dbReference type="InterPro" id="IPR014001">
    <property type="entry name" value="Helicase_ATP-bd"/>
</dbReference>
<dbReference type="SMART" id="SM00487">
    <property type="entry name" value="DEXDc"/>
    <property type="match status" value="1"/>
</dbReference>
<dbReference type="AlphaFoldDB" id="A0A0D5MJN8"/>
<evidence type="ECO:0000313" key="8">
    <source>
        <dbReference type="Proteomes" id="UP000267794"/>
    </source>
</evidence>
<dbReference type="InterPro" id="IPR006935">
    <property type="entry name" value="Helicase/UvrB_N"/>
</dbReference>
<name>A0A0D5MJN8_LACHE</name>
<dbReference type="InterPro" id="IPR027417">
    <property type="entry name" value="P-loop_NTPase"/>
</dbReference>
<dbReference type="EMBL" id="CP017982">
    <property type="protein sequence ID" value="AYE62066.1"/>
    <property type="molecule type" value="Genomic_DNA"/>
</dbReference>
<dbReference type="GO" id="GO:0016787">
    <property type="term" value="F:hydrolase activity"/>
    <property type="evidence" value="ECO:0007669"/>
    <property type="project" value="InterPro"/>
</dbReference>
<feature type="domain" description="Helicase C-terminal" evidence="5">
    <location>
        <begin position="288"/>
        <end position="428"/>
    </location>
</feature>
<organism evidence="6 8">
    <name type="scientific">Lactobacillus helveticus</name>
    <name type="common">Lactobacillus suntoryeus</name>
    <dbReference type="NCBI Taxonomy" id="1587"/>
    <lineage>
        <taxon>Bacteria</taxon>
        <taxon>Bacillati</taxon>
        <taxon>Bacillota</taxon>
        <taxon>Bacilli</taxon>
        <taxon>Lactobacillales</taxon>
        <taxon>Lactobacillaceae</taxon>
        <taxon>Lactobacillus</taxon>
    </lineage>
</organism>
<keyword evidence="6" id="KW-0347">Helicase</keyword>
<keyword evidence="6" id="KW-0378">Hydrolase</keyword>
<dbReference type="SUPFAM" id="SSF52540">
    <property type="entry name" value="P-loop containing nucleoside triphosphate hydrolases"/>
    <property type="match status" value="1"/>
</dbReference>
<dbReference type="GO" id="GO:0005524">
    <property type="term" value="F:ATP binding"/>
    <property type="evidence" value="ECO:0007669"/>
    <property type="project" value="UniProtKB-KW"/>
</dbReference>
<dbReference type="PROSITE" id="PS51194">
    <property type="entry name" value="HELICASE_CTER"/>
    <property type="match status" value="1"/>
</dbReference>
<dbReference type="EMBL" id="BLYV01000254">
    <property type="protein sequence ID" value="GFP13323.1"/>
    <property type="molecule type" value="Genomic_DNA"/>
</dbReference>
<dbReference type="SMART" id="SM00490">
    <property type="entry name" value="HELICc"/>
    <property type="match status" value="1"/>
</dbReference>
<evidence type="ECO:0000256" key="3">
    <source>
        <dbReference type="ARBA" id="ARBA00023125"/>
    </source>
</evidence>
<dbReference type="Gene3D" id="3.40.50.300">
    <property type="entry name" value="P-loop containing nucleotide triphosphate hydrolases"/>
    <property type="match status" value="2"/>
</dbReference>
<dbReference type="PANTHER" id="PTHR30580">
    <property type="entry name" value="PRIMOSOMAL PROTEIN N"/>
    <property type="match status" value="1"/>
</dbReference>
<reference evidence="7" key="2">
    <citation type="submission" date="2020-07" db="EMBL/GenBank/DDBJ databases">
        <title>Draft genome sequence of Lactobacillus helveticus strain JCM 1062.</title>
        <authorList>
            <person name="Endo A."/>
            <person name="Maeno S."/>
            <person name="Kido Y."/>
        </authorList>
    </citation>
    <scope>NUCLEOTIDE SEQUENCE</scope>
    <source>
        <strain evidence="7">JCM 1062</strain>
    </source>
</reference>
<keyword evidence="2" id="KW-0067">ATP-binding</keyword>
<dbReference type="Pfam" id="PF00271">
    <property type="entry name" value="Helicase_C"/>
    <property type="match status" value="1"/>
</dbReference>
<dbReference type="GO" id="GO:0006302">
    <property type="term" value="P:double-strand break repair"/>
    <property type="evidence" value="ECO:0007669"/>
    <property type="project" value="TreeGrafter"/>
</dbReference>
<dbReference type="PROSITE" id="PS51192">
    <property type="entry name" value="HELICASE_ATP_BIND_1"/>
    <property type="match status" value="1"/>
</dbReference>
<dbReference type="GO" id="GO:0006310">
    <property type="term" value="P:DNA recombination"/>
    <property type="evidence" value="ECO:0007669"/>
    <property type="project" value="TreeGrafter"/>
</dbReference>
<dbReference type="Proteomes" id="UP000630086">
    <property type="component" value="Unassembled WGS sequence"/>
</dbReference>
<evidence type="ECO:0000256" key="1">
    <source>
        <dbReference type="ARBA" id="ARBA00022741"/>
    </source>
</evidence>
<dbReference type="GO" id="GO:0006270">
    <property type="term" value="P:DNA replication initiation"/>
    <property type="evidence" value="ECO:0007669"/>
    <property type="project" value="TreeGrafter"/>
</dbReference>
<evidence type="ECO:0000313" key="7">
    <source>
        <dbReference type="EMBL" id="GFP13323.1"/>
    </source>
</evidence>
<proteinExistence type="predicted"/>
<evidence type="ECO:0000259" key="5">
    <source>
        <dbReference type="PROSITE" id="PS51194"/>
    </source>
</evidence>
<gene>
    <name evidence="6" type="ORF">BC335_1661</name>
    <name evidence="7" type="ORF">LHEJCM1062_11950</name>
</gene>
<dbReference type="Proteomes" id="UP000267794">
    <property type="component" value="Chromosome"/>
</dbReference>
<dbReference type="GO" id="GO:0043138">
    <property type="term" value="F:3'-5' DNA helicase activity"/>
    <property type="evidence" value="ECO:0007669"/>
    <property type="project" value="TreeGrafter"/>
</dbReference>
<dbReference type="Pfam" id="PF04851">
    <property type="entry name" value="ResIII"/>
    <property type="match status" value="1"/>
</dbReference>
<evidence type="ECO:0000259" key="4">
    <source>
        <dbReference type="PROSITE" id="PS51192"/>
    </source>
</evidence>
<feature type="domain" description="Helicase ATP-binding" evidence="4">
    <location>
        <begin position="104"/>
        <end position="256"/>
    </location>
</feature>